<evidence type="ECO:0000256" key="1">
    <source>
        <dbReference type="SAM" id="MobiDB-lite"/>
    </source>
</evidence>
<proteinExistence type="predicted"/>
<organism evidence="2 3">
    <name type="scientific">Rangifer tarandus platyrhynchus</name>
    <name type="common">Svalbard reindeer</name>
    <dbReference type="NCBI Taxonomy" id="3082113"/>
    <lineage>
        <taxon>Eukaryota</taxon>
        <taxon>Metazoa</taxon>
        <taxon>Chordata</taxon>
        <taxon>Craniata</taxon>
        <taxon>Vertebrata</taxon>
        <taxon>Euteleostomi</taxon>
        <taxon>Mammalia</taxon>
        <taxon>Eutheria</taxon>
        <taxon>Laurasiatheria</taxon>
        <taxon>Artiodactyla</taxon>
        <taxon>Ruminantia</taxon>
        <taxon>Pecora</taxon>
        <taxon>Cervidae</taxon>
        <taxon>Odocoileinae</taxon>
        <taxon>Rangifer</taxon>
    </lineage>
</organism>
<sequence length="319" mass="33392">MAGRLSSAGLPGVQTLSRRGRTAGAGPPAPRPSSRSPAAEPFTLWALEMRLRQAGASRSCDRRMGSARARIPSRYPAPPSAQRLGGLGPTAGGFPESPPASRRDPGPYWLVESCASSSLHSGFPGTHPVPTPESWRPARNARRPGGRLAKFRVPLQETESYVPGSGKPVSLGLRVACKAPQGAWDASAASGKGLRAEAGGARAAREQGLGGNPSSLRPARREGAGKSASELPRRQAKRIPAKKPLSKTPKPSKRRGSAPPPSCGLPARRSPGQQPAWPSPETLPGASPRLLSPTPAFKLLLLPDLSEAPARVARVLQRK</sequence>
<feature type="region of interest" description="Disordered" evidence="1">
    <location>
        <begin position="181"/>
        <end position="292"/>
    </location>
</feature>
<accession>A0ABN8Y0G1</accession>
<evidence type="ECO:0000313" key="3">
    <source>
        <dbReference type="Proteomes" id="UP001176941"/>
    </source>
</evidence>
<feature type="region of interest" description="Disordered" evidence="1">
    <location>
        <begin position="54"/>
        <end position="108"/>
    </location>
</feature>
<feature type="region of interest" description="Disordered" evidence="1">
    <location>
        <begin position="1"/>
        <end position="41"/>
    </location>
</feature>
<feature type="region of interest" description="Disordered" evidence="1">
    <location>
        <begin position="120"/>
        <end position="148"/>
    </location>
</feature>
<protein>
    <submittedName>
        <fullName evidence="2">Uncharacterized protein</fullName>
    </submittedName>
</protein>
<keyword evidence="3" id="KW-1185">Reference proteome</keyword>
<dbReference type="Proteomes" id="UP001176941">
    <property type="component" value="Chromosome 11"/>
</dbReference>
<dbReference type="EMBL" id="OX459947">
    <property type="protein sequence ID" value="CAI9153906.1"/>
    <property type="molecule type" value="Genomic_DNA"/>
</dbReference>
<reference evidence="2" key="1">
    <citation type="submission" date="2023-04" db="EMBL/GenBank/DDBJ databases">
        <authorList>
            <consortium name="ELIXIR-Norway"/>
        </authorList>
    </citation>
    <scope>NUCLEOTIDE SEQUENCE [LARGE SCALE GENOMIC DNA]</scope>
</reference>
<evidence type="ECO:0000313" key="2">
    <source>
        <dbReference type="EMBL" id="CAI9153906.1"/>
    </source>
</evidence>
<feature type="compositionally biased region" description="Basic residues" evidence="1">
    <location>
        <begin position="234"/>
        <end position="256"/>
    </location>
</feature>
<feature type="compositionally biased region" description="Low complexity" evidence="1">
    <location>
        <begin position="22"/>
        <end position="39"/>
    </location>
</feature>
<name>A0ABN8Y0G1_RANTA</name>
<gene>
    <name evidence="2" type="ORF">MRATA1EN1_LOCUS2868</name>
</gene>